<keyword evidence="4" id="KW-1185">Reference proteome</keyword>
<proteinExistence type="predicted"/>
<evidence type="ECO:0000313" key="4">
    <source>
        <dbReference type="Proteomes" id="UP001172681"/>
    </source>
</evidence>
<feature type="compositionally biased region" description="Polar residues" evidence="1">
    <location>
        <begin position="65"/>
        <end position="82"/>
    </location>
</feature>
<feature type="compositionally biased region" description="Acidic residues" evidence="1">
    <location>
        <begin position="274"/>
        <end position="333"/>
    </location>
</feature>
<dbReference type="AlphaFoldDB" id="A0AA38XV57"/>
<comment type="caution">
    <text evidence="3">The sequence shown here is derived from an EMBL/GenBank/DDBJ whole genome shotgun (WGS) entry which is preliminary data.</text>
</comment>
<name>A0AA38XV57_9EURO</name>
<feature type="compositionally biased region" description="Basic and acidic residues" evidence="1">
    <location>
        <begin position="25"/>
        <end position="34"/>
    </location>
</feature>
<gene>
    <name evidence="3" type="ORF">H2204_011460</name>
</gene>
<evidence type="ECO:0000259" key="2">
    <source>
        <dbReference type="Pfam" id="PF00656"/>
    </source>
</evidence>
<dbReference type="GO" id="GO:0004197">
    <property type="term" value="F:cysteine-type endopeptidase activity"/>
    <property type="evidence" value="ECO:0007669"/>
    <property type="project" value="InterPro"/>
</dbReference>
<dbReference type="EMBL" id="JAPDRN010000105">
    <property type="protein sequence ID" value="KAJ9622851.1"/>
    <property type="molecule type" value="Genomic_DNA"/>
</dbReference>
<accession>A0AA38XV57</accession>
<dbReference type="Proteomes" id="UP001172681">
    <property type="component" value="Unassembled WGS sequence"/>
</dbReference>
<protein>
    <recommendedName>
        <fullName evidence="2">Peptidase C14 caspase domain-containing protein</fullName>
    </recommendedName>
</protein>
<evidence type="ECO:0000313" key="3">
    <source>
        <dbReference type="EMBL" id="KAJ9622851.1"/>
    </source>
</evidence>
<feature type="region of interest" description="Disordered" evidence="1">
    <location>
        <begin position="261"/>
        <end position="352"/>
    </location>
</feature>
<reference evidence="3" key="1">
    <citation type="submission" date="2022-10" db="EMBL/GenBank/DDBJ databases">
        <title>Culturing micro-colonial fungi from biological soil crusts in the Mojave desert and describing Neophaeococcomyces mojavensis, and introducing the new genera and species Taxawa tesnikishii.</title>
        <authorList>
            <person name="Kurbessoian T."/>
            <person name="Stajich J.E."/>
        </authorList>
    </citation>
    <scope>NUCLEOTIDE SEQUENCE</scope>
    <source>
        <strain evidence="3">TK_35</strain>
    </source>
</reference>
<sequence length="462" mass="50936">MADLVHSGLQQQAGIRPSATDDTTETQKLEEASARPEGPTPTTAVGNPNATASSRASSEIRPTASIRSDSTKAPSVDSTTGRETPRGSYTAVEVLLLTFQFTDLGRGLREETAQVKNTFQSLGYTVRRYNIKMRNSMPRLQTALETFLEGYKRNETTLLIIYYHGHGGPVENNRFAFLSHNYPESTYQLWNTVLDLFDNQMDERPVHANQFLRQRENPYQRIASIHWDQIYPDIMHAKYDTLIILDCCNAGLAAARDVENEYDEDGDVNQNVPELDDGQDDIFDIDADDDDDNDDGGGGGDDDDAIADGGDGDDNDNYGDQGGDDQEAADDGNQEVGAEVTGNGGGNGDHPVQRLKARKELIGACGWGVSTSNHMSPAMCKVLSRRLHGHSTMSTFTLVSEMNGVQVREWNYTADPDEEVPQAVHYALRERTHAQPEEETMQAGKITLHRIPRLHVGADAED</sequence>
<evidence type="ECO:0000256" key="1">
    <source>
        <dbReference type="SAM" id="MobiDB-lite"/>
    </source>
</evidence>
<feature type="region of interest" description="Disordered" evidence="1">
    <location>
        <begin position="1"/>
        <end position="85"/>
    </location>
</feature>
<organism evidence="3 4">
    <name type="scientific">Knufia peltigerae</name>
    <dbReference type="NCBI Taxonomy" id="1002370"/>
    <lineage>
        <taxon>Eukaryota</taxon>
        <taxon>Fungi</taxon>
        <taxon>Dikarya</taxon>
        <taxon>Ascomycota</taxon>
        <taxon>Pezizomycotina</taxon>
        <taxon>Eurotiomycetes</taxon>
        <taxon>Chaetothyriomycetidae</taxon>
        <taxon>Chaetothyriales</taxon>
        <taxon>Trichomeriaceae</taxon>
        <taxon>Knufia</taxon>
    </lineage>
</organism>
<dbReference type="Pfam" id="PF00656">
    <property type="entry name" value="Peptidase_C14"/>
    <property type="match status" value="1"/>
</dbReference>
<feature type="domain" description="Peptidase C14 caspase" evidence="2">
    <location>
        <begin position="107"/>
        <end position="263"/>
    </location>
</feature>
<dbReference type="GO" id="GO:0006508">
    <property type="term" value="P:proteolysis"/>
    <property type="evidence" value="ECO:0007669"/>
    <property type="project" value="InterPro"/>
</dbReference>
<feature type="compositionally biased region" description="Polar residues" evidence="1">
    <location>
        <begin position="40"/>
        <end position="57"/>
    </location>
</feature>
<dbReference type="InterPro" id="IPR011600">
    <property type="entry name" value="Pept_C14_caspase"/>
</dbReference>